<dbReference type="InterPro" id="IPR036249">
    <property type="entry name" value="Thioredoxin-like_sf"/>
</dbReference>
<gene>
    <name evidence="1" type="ORF">F5I99_12510</name>
</gene>
<dbReference type="KEGG" id="nik:F5I99_12510"/>
<proteinExistence type="predicted"/>
<dbReference type="SUPFAM" id="SSF52833">
    <property type="entry name" value="Thioredoxin-like"/>
    <property type="match status" value="1"/>
</dbReference>
<dbReference type="EMBL" id="CP044222">
    <property type="protein sequence ID" value="QEW07256.1"/>
    <property type="molecule type" value="Genomic_DNA"/>
</dbReference>
<name>A0A5J6LFX0_9GAMM</name>
<evidence type="ECO:0008006" key="3">
    <source>
        <dbReference type="Google" id="ProtNLM"/>
    </source>
</evidence>
<accession>A0A5J6LFX0</accession>
<sequence>MKARIKLILLILILAAPMPMAWAMLHWQVGIPETDVANGELHHQLPPLSEWPLDWQANDRWLLVWSAPDTCGPDCQAQADQWWRMHRALGREAIRVERLRLTGQDQDVLPGEARLLWQESRPDWVEDFQVWLVDPQGIVVTRYPAFVEVRDVHKDLQRLLKRNPE</sequence>
<protein>
    <recommendedName>
        <fullName evidence="3">Thioredoxin domain-containing protein</fullName>
    </recommendedName>
</protein>
<dbReference type="AlphaFoldDB" id="A0A5J6LFX0"/>
<dbReference type="RefSeq" id="WP_151056485.1">
    <property type="nucleotide sequence ID" value="NZ_CP044222.1"/>
</dbReference>
<organism evidence="1 2">
    <name type="scientific">Nitrincola iocasae</name>
    <dbReference type="NCBI Taxonomy" id="2614693"/>
    <lineage>
        <taxon>Bacteria</taxon>
        <taxon>Pseudomonadati</taxon>
        <taxon>Pseudomonadota</taxon>
        <taxon>Gammaproteobacteria</taxon>
        <taxon>Oceanospirillales</taxon>
        <taxon>Oceanospirillaceae</taxon>
        <taxon>Nitrincola</taxon>
    </lineage>
</organism>
<dbReference type="Proteomes" id="UP000325606">
    <property type="component" value="Chromosome"/>
</dbReference>
<reference evidence="1 2" key="1">
    <citation type="submission" date="2019-09" db="EMBL/GenBank/DDBJ databases">
        <title>Nitrincola iocasae sp. nov., a bacterium isolated from the sediment collected at a cold seep field in South China Sea.</title>
        <authorList>
            <person name="Zhang H."/>
            <person name="Wang H."/>
            <person name="Li C."/>
        </authorList>
    </citation>
    <scope>NUCLEOTIDE SEQUENCE [LARGE SCALE GENOMIC DNA]</scope>
    <source>
        <strain evidence="1 2">KXZD1103</strain>
    </source>
</reference>
<keyword evidence="2" id="KW-1185">Reference proteome</keyword>
<evidence type="ECO:0000313" key="1">
    <source>
        <dbReference type="EMBL" id="QEW07256.1"/>
    </source>
</evidence>
<evidence type="ECO:0000313" key="2">
    <source>
        <dbReference type="Proteomes" id="UP000325606"/>
    </source>
</evidence>